<sequence length="375" mass="39488">MLPRRRVTCCFRPPSVTANSRKPDARRRHAMGGEQQTLPLPPLDAAWDPTLPTNDDDEYCWTPLQLAARGGDLDTMRKILHAHPCAAVNDSPRGYYGQTALQAACMQGHDEAVRLLVAAGADVHAMGGNNMQRNALQIACGQGNERVVDVLLDAGARVEERRSSSPRADGGVVSQRGRPSDTPTCSTAIVARYNGRTALQAASERGHERIVRRLLHLGADVNAPASPTAGLTALQAAASNGFTPIVRLLLRHGADANAAPARTKGHTALQGACLRGHLDVVDVLLNEAGADVDAWGGAWGGADEGGTALHAAAEKGHVDVVRRLLRAGADVNACGARRRQTAVQSAAAGGHEEVVRVLREWGARGGTGGGRFLFS</sequence>
<feature type="region of interest" description="Disordered" evidence="4">
    <location>
        <begin position="17"/>
        <end position="44"/>
    </location>
</feature>
<feature type="repeat" description="ANK" evidence="3">
    <location>
        <begin position="131"/>
        <end position="163"/>
    </location>
</feature>
<feature type="region of interest" description="Disordered" evidence="4">
    <location>
        <begin position="158"/>
        <end position="185"/>
    </location>
</feature>
<dbReference type="GeneID" id="72072546"/>
<accession>A0A9Q8QUB6</accession>
<protein>
    <recommendedName>
        <fullName evidence="7">Ankyrin repeat protein</fullName>
    </recommendedName>
</protein>
<dbReference type="OrthoDB" id="4772757at2759"/>
<dbReference type="EMBL" id="CP086366">
    <property type="protein sequence ID" value="UNI24884.1"/>
    <property type="molecule type" value="Genomic_DNA"/>
</dbReference>
<dbReference type="InterPro" id="IPR036770">
    <property type="entry name" value="Ankyrin_rpt-contain_sf"/>
</dbReference>
<dbReference type="Pfam" id="PF00023">
    <property type="entry name" value="Ank"/>
    <property type="match status" value="1"/>
</dbReference>
<dbReference type="PROSITE" id="PS50088">
    <property type="entry name" value="ANK_REPEAT"/>
    <property type="match status" value="6"/>
</dbReference>
<dbReference type="RefSeq" id="XP_047848365.1">
    <property type="nucleotide sequence ID" value="XM_047992351.1"/>
</dbReference>
<dbReference type="Pfam" id="PF12796">
    <property type="entry name" value="Ank_2"/>
    <property type="match status" value="3"/>
</dbReference>
<dbReference type="PRINTS" id="PR01415">
    <property type="entry name" value="ANKYRIN"/>
</dbReference>
<name>A0A9Q8QUB6_9HYPO</name>
<reference evidence="5" key="1">
    <citation type="submission" date="2021-11" db="EMBL/GenBank/DDBJ databases">
        <title>Purpureocillium_takamizusanense_genome.</title>
        <authorList>
            <person name="Nguyen N.-H."/>
        </authorList>
    </citation>
    <scope>NUCLEOTIDE SEQUENCE</scope>
    <source>
        <strain evidence="5">PT3</strain>
    </source>
</reference>
<dbReference type="AlphaFoldDB" id="A0A9Q8QUB6"/>
<dbReference type="Gene3D" id="1.25.40.20">
    <property type="entry name" value="Ankyrin repeat-containing domain"/>
    <property type="match status" value="3"/>
</dbReference>
<dbReference type="InterPro" id="IPR002110">
    <property type="entry name" value="Ankyrin_rpt"/>
</dbReference>
<feature type="repeat" description="ANK" evidence="3">
    <location>
        <begin position="194"/>
        <end position="226"/>
    </location>
</feature>
<evidence type="ECO:0000256" key="4">
    <source>
        <dbReference type="SAM" id="MobiDB-lite"/>
    </source>
</evidence>
<evidence type="ECO:0000256" key="1">
    <source>
        <dbReference type="ARBA" id="ARBA00022737"/>
    </source>
</evidence>
<keyword evidence="2 3" id="KW-0040">ANK repeat</keyword>
<feature type="repeat" description="ANK" evidence="3">
    <location>
        <begin position="229"/>
        <end position="261"/>
    </location>
</feature>
<proteinExistence type="predicted"/>
<dbReference type="SMART" id="SM00248">
    <property type="entry name" value="ANK"/>
    <property type="match status" value="7"/>
</dbReference>
<evidence type="ECO:0000256" key="2">
    <source>
        <dbReference type="ARBA" id="ARBA00023043"/>
    </source>
</evidence>
<gene>
    <name evidence="5" type="ORF">JDV02_010603</name>
</gene>
<organism evidence="5 6">
    <name type="scientific">Purpureocillium takamizusanense</name>
    <dbReference type="NCBI Taxonomy" id="2060973"/>
    <lineage>
        <taxon>Eukaryota</taxon>
        <taxon>Fungi</taxon>
        <taxon>Dikarya</taxon>
        <taxon>Ascomycota</taxon>
        <taxon>Pezizomycotina</taxon>
        <taxon>Sordariomycetes</taxon>
        <taxon>Hypocreomycetidae</taxon>
        <taxon>Hypocreales</taxon>
        <taxon>Ophiocordycipitaceae</taxon>
        <taxon>Purpureocillium</taxon>
    </lineage>
</organism>
<evidence type="ECO:0000313" key="5">
    <source>
        <dbReference type="EMBL" id="UNI24884.1"/>
    </source>
</evidence>
<keyword evidence="6" id="KW-1185">Reference proteome</keyword>
<dbReference type="KEGG" id="ptkz:JDV02_010603"/>
<feature type="repeat" description="ANK" evidence="3">
    <location>
        <begin position="264"/>
        <end position="297"/>
    </location>
</feature>
<dbReference type="PANTHER" id="PTHR24198:SF165">
    <property type="entry name" value="ANKYRIN REPEAT-CONTAINING PROTEIN-RELATED"/>
    <property type="match status" value="1"/>
</dbReference>
<evidence type="ECO:0008006" key="7">
    <source>
        <dbReference type="Google" id="ProtNLM"/>
    </source>
</evidence>
<dbReference type="PROSITE" id="PS50297">
    <property type="entry name" value="ANK_REP_REGION"/>
    <property type="match status" value="5"/>
</dbReference>
<keyword evidence="1" id="KW-0677">Repeat</keyword>
<feature type="repeat" description="ANK" evidence="3">
    <location>
        <begin position="304"/>
        <end position="336"/>
    </location>
</feature>
<evidence type="ECO:0000256" key="3">
    <source>
        <dbReference type="PROSITE-ProRule" id="PRU00023"/>
    </source>
</evidence>
<dbReference type="SUPFAM" id="SSF48403">
    <property type="entry name" value="Ankyrin repeat"/>
    <property type="match status" value="1"/>
</dbReference>
<evidence type="ECO:0000313" key="6">
    <source>
        <dbReference type="Proteomes" id="UP000829364"/>
    </source>
</evidence>
<dbReference type="PANTHER" id="PTHR24198">
    <property type="entry name" value="ANKYRIN REPEAT AND PROTEIN KINASE DOMAIN-CONTAINING PROTEIN"/>
    <property type="match status" value="1"/>
</dbReference>
<feature type="repeat" description="ANK" evidence="3">
    <location>
        <begin position="96"/>
        <end position="128"/>
    </location>
</feature>
<dbReference type="GO" id="GO:0005737">
    <property type="term" value="C:cytoplasm"/>
    <property type="evidence" value="ECO:0007669"/>
    <property type="project" value="TreeGrafter"/>
</dbReference>
<dbReference type="Proteomes" id="UP000829364">
    <property type="component" value="Chromosome 13"/>
</dbReference>